<evidence type="ECO:0000313" key="3">
    <source>
        <dbReference type="EMBL" id="KAA6348841.1"/>
    </source>
</evidence>
<dbReference type="Gene3D" id="3.30.70.1320">
    <property type="entry name" value="Multidrug efflux transporter AcrB pore domain like"/>
    <property type="match status" value="1"/>
</dbReference>
<keyword evidence="2" id="KW-0472">Membrane</keyword>
<dbReference type="PRINTS" id="PR00702">
    <property type="entry name" value="ACRIFLAVINRP"/>
</dbReference>
<dbReference type="SUPFAM" id="SSF82693">
    <property type="entry name" value="Multidrug efflux transporter AcrB pore domain, PN1, PN2, PC1 and PC2 subdomains"/>
    <property type="match status" value="2"/>
</dbReference>
<comment type="caution">
    <text evidence="3">The sequence shown here is derived from an EMBL/GenBank/DDBJ whole genome shotgun (WGS) entry which is preliminary data.</text>
</comment>
<organism evidence="3">
    <name type="scientific">termite gut metagenome</name>
    <dbReference type="NCBI Taxonomy" id="433724"/>
    <lineage>
        <taxon>unclassified sequences</taxon>
        <taxon>metagenomes</taxon>
        <taxon>organismal metagenomes</taxon>
    </lineage>
</organism>
<reference evidence="3" key="1">
    <citation type="submission" date="2019-03" db="EMBL/GenBank/DDBJ databases">
        <title>Single cell metagenomics reveals metabolic interactions within the superorganism composed of flagellate Streblomastix strix and complex community of Bacteroidetes bacteria on its surface.</title>
        <authorList>
            <person name="Treitli S.C."/>
            <person name="Kolisko M."/>
            <person name="Husnik F."/>
            <person name="Keeling P."/>
            <person name="Hampl V."/>
        </authorList>
    </citation>
    <scope>NUCLEOTIDE SEQUENCE</scope>
    <source>
        <strain evidence="3">STM</strain>
    </source>
</reference>
<dbReference type="Gene3D" id="3.30.70.1440">
    <property type="entry name" value="Multidrug efflux transporter AcrB pore domain"/>
    <property type="match status" value="1"/>
</dbReference>
<feature type="transmembrane region" description="Helical" evidence="2">
    <location>
        <begin position="1076"/>
        <end position="1095"/>
    </location>
</feature>
<accession>A0A5J4STS8</accession>
<feature type="transmembrane region" description="Helical" evidence="2">
    <location>
        <begin position="1273"/>
        <end position="1292"/>
    </location>
</feature>
<feature type="transmembrane region" description="Helical" evidence="2">
    <location>
        <begin position="446"/>
        <end position="471"/>
    </location>
</feature>
<feature type="compositionally biased region" description="Low complexity" evidence="1">
    <location>
        <begin position="1435"/>
        <end position="1452"/>
    </location>
</feature>
<protein>
    <submittedName>
        <fullName evidence="3">Cation efflux system protein CusA</fullName>
    </submittedName>
</protein>
<feature type="transmembrane region" description="Helical" evidence="2">
    <location>
        <begin position="608"/>
        <end position="633"/>
    </location>
</feature>
<feature type="region of interest" description="Disordered" evidence="1">
    <location>
        <begin position="1435"/>
        <end position="1469"/>
    </location>
</feature>
<feature type="transmembrane region" description="Helical" evidence="2">
    <location>
        <begin position="579"/>
        <end position="596"/>
    </location>
</feature>
<dbReference type="GO" id="GO:0042910">
    <property type="term" value="F:xenobiotic transmembrane transporter activity"/>
    <property type="evidence" value="ECO:0007669"/>
    <property type="project" value="TreeGrafter"/>
</dbReference>
<feature type="transmembrane region" description="Helical" evidence="2">
    <location>
        <begin position="1228"/>
        <end position="1253"/>
    </location>
</feature>
<feature type="transmembrane region" description="Helical" evidence="2">
    <location>
        <begin position="492"/>
        <end position="518"/>
    </location>
</feature>
<feature type="transmembrane region" description="Helical" evidence="2">
    <location>
        <begin position="44"/>
        <end position="63"/>
    </location>
</feature>
<dbReference type="GO" id="GO:0015562">
    <property type="term" value="F:efflux transmembrane transporter activity"/>
    <property type="evidence" value="ECO:0007669"/>
    <property type="project" value="InterPro"/>
</dbReference>
<dbReference type="SUPFAM" id="SSF82714">
    <property type="entry name" value="Multidrug efflux transporter AcrB TolC docking domain, DN and DC subdomains"/>
    <property type="match status" value="2"/>
</dbReference>
<keyword evidence="2" id="KW-1133">Transmembrane helix</keyword>
<dbReference type="Gene3D" id="1.20.1600.10">
    <property type="entry name" value="Outer membrane efflux proteins (OEP)"/>
    <property type="match status" value="2"/>
</dbReference>
<dbReference type="PANTHER" id="PTHR32063">
    <property type="match status" value="1"/>
</dbReference>
<feature type="transmembrane region" description="Helical" evidence="2">
    <location>
        <begin position="645"/>
        <end position="665"/>
    </location>
</feature>
<feature type="transmembrane region" description="Helical" evidence="2">
    <location>
        <begin position="421"/>
        <end position="440"/>
    </location>
</feature>
<dbReference type="EMBL" id="SNRY01000059">
    <property type="protein sequence ID" value="KAA6348841.1"/>
    <property type="molecule type" value="Genomic_DNA"/>
</dbReference>
<evidence type="ECO:0000256" key="1">
    <source>
        <dbReference type="SAM" id="MobiDB-lite"/>
    </source>
</evidence>
<dbReference type="Gene3D" id="3.30.2090.10">
    <property type="entry name" value="Multidrug efflux transporter AcrB TolC docking domain, DN and DC subdomains"/>
    <property type="match status" value="2"/>
</dbReference>
<sequence>MQANCYYYYFTFYFFSINRIEYLLSVCLIVMLNKIIKYFLENRLITILLLITLVVWGLSTAPFDWHGGLLPRNPVPVDAIPDIGENQQIVATEWMGRSPKDVQDQVTYPLTTSLLGISGVKTIRSTSMFGMSFIYIIFNDEVEFYWSRSRILEKLNSLPAGTLPPGVQPGLGPDATALGQIFWYTLEGRNPETGKPAGGWDPDELRTIQDFYVKYSLSSAEGVAEVASAGGFVKEYQVEINPNAMRAFNVSVMDVMNAVQKSNLDIGAETIEINKVEYLIRGLGYIKNISDLEEAVITVRNNVPIKIKDVAFVNLGPATRRGGLDKEGVEAVGGVVVARYGSNPMQVIDNVKEKIKEMEAGLPQKVLPDGTVSKVSVVPFYDRSGLIRETIGTLETALSHEILICIIVVIVLIFNLRASVVIAAVLPIAVLSTFIIMRYVGVEANIVALSGIAIAIGVMVDVGVVFVENIIRHIEEEERKEGIPKGKAFIHLIHRSVSEVSGAMTTAMLTTIISFLPVFVMEAQEGKLFKPLAYTKTFALVSAFLLGIALLPTLVYYIFSLKIPLRRVYHRVTINKKALNYVSIGIALLIALYYLTVEWLPVGTQKGLSFNLVFVAVCIACILAILWMLVVYYEHILRWCLAHRWKFMLMPFITVFFGIVIWLGFDKTFGFVAKGMEVIGWKTFKQTSFWQASSNRFPGIGEEFMPSLNEGSFLLMPTSMPHTGVVQNLQYIEMLDKRISNIPEVEITVGKWGRVNSALDPAPAQMFENTINYRSEYILNKDGRRQRFKLNRDGAFLLKDGSAYHPKQEFRLIAADSLIPDNSGDYFRQWRSHIKKTDDIWQEIINVSHIPGITSSPKLQPIEARLVMLSTGMRAPMGLKVSGPDLESIEQGGKVLEAALKEVPSVLPSTVFYDRAVGAPYIEIKLNRQKMARYGITVADLQEVINVAVGGMALTTTVEGRERFPVRLRYPRELRDNPEELSKLIVPTATGIQIPLKEVADIAYTKGAQMIQSENTFLLGYVIFDKVAGKAEVDVVKEAGKTLKRKISSGEVRLPKGVSYKFAGNYEQQERATNRLLIVIPLSLLIILLILYFRFKTIIASFIHFSGVFVAFAGGFILLWLYGEPWFMNFAVGGVNLRDLFQMHPVNLSIAVWVGFIALFGIATDDGVLMGSYIHQTFLERTPQTKDEIREAVVHAGLKRVRPAAMTTATALIALLPVLTSTGKGADIMIPMAIPTFGGMLIQSMTMFVVPVLQCWWREGSVRKKPSKFRLRFSLKCLILLTPLILTGNNLFGQNVTDSLDYYLEVAARNNPGVKADFLAYQASLQKLPQVSGYQDPQLEIGFFLKPMEIIEGRQVANVQFMQMFPWFGTKKAARTEAVHMAKMTFEKFRETKDNLYLDVYVQWFTLCRIQQKLINNRKNRELLMRLEELAMRKFSSPTGNSGSSSSLPVSTIRSSVPEAGSNGMSGMPVGGNANSVVSGSGMSSMGTSSDNMSGVSSGMSDILRIRLEILELDSMMESILSEMEAEKARFNVLLNRPVDSEISVPESFEQMPFLLEVTSTIAKIADRNPMLGMISEEELAYKAKADMDKKMSYPMFGVGLQYTFINKNKSVVDGDMGSSGMNGSNMNGKDMIMPMLSVSVPIYRSKYKAQQRETNFRRQESREKYMNTFHLLEAELYKMKHQLNEASRKSILYKKQLELVQTTYNLMVQEFVSGTSDLTNVIQVQRQLLDYQLKKVEAIADYNTIAASIQRLISFKDTEQ</sequence>
<feature type="transmembrane region" description="Helical" evidence="2">
    <location>
        <begin position="1143"/>
        <end position="1163"/>
    </location>
</feature>
<feature type="transmembrane region" description="Helical" evidence="2">
    <location>
        <begin position="6"/>
        <end position="32"/>
    </location>
</feature>
<dbReference type="Gene3D" id="3.30.70.1430">
    <property type="entry name" value="Multidrug efflux transporter AcrB pore domain"/>
    <property type="match status" value="3"/>
</dbReference>
<keyword evidence="2" id="KW-0812">Transmembrane</keyword>
<feature type="transmembrane region" description="Helical" evidence="2">
    <location>
        <begin position="538"/>
        <end position="559"/>
    </location>
</feature>
<dbReference type="InterPro" id="IPR001036">
    <property type="entry name" value="Acrflvin-R"/>
</dbReference>
<feature type="transmembrane region" description="Helical" evidence="2">
    <location>
        <begin position="1204"/>
        <end position="1222"/>
    </location>
</feature>
<proteinExistence type="predicted"/>
<dbReference type="SUPFAM" id="SSF82866">
    <property type="entry name" value="Multidrug efflux transporter AcrB transmembrane domain"/>
    <property type="match status" value="2"/>
</dbReference>
<gene>
    <name evidence="3" type="ORF">EZS27_003728</name>
</gene>
<name>A0A5J4STS8_9ZZZZ</name>
<evidence type="ECO:0000256" key="2">
    <source>
        <dbReference type="SAM" id="Phobius"/>
    </source>
</evidence>
<dbReference type="Gene3D" id="1.20.1640.10">
    <property type="entry name" value="Multidrug efflux transporter AcrB transmembrane domain"/>
    <property type="match status" value="3"/>
</dbReference>
<dbReference type="InterPro" id="IPR027463">
    <property type="entry name" value="AcrB_DN_DC_subdom"/>
</dbReference>
<feature type="transmembrane region" description="Helical" evidence="2">
    <location>
        <begin position="1102"/>
        <end position="1123"/>
    </location>
</feature>
<dbReference type="GO" id="GO:0005886">
    <property type="term" value="C:plasma membrane"/>
    <property type="evidence" value="ECO:0007669"/>
    <property type="project" value="TreeGrafter"/>
</dbReference>
<feature type="transmembrane region" description="Helical" evidence="2">
    <location>
        <begin position="397"/>
        <end position="414"/>
    </location>
</feature>
<dbReference type="SUPFAM" id="SSF56954">
    <property type="entry name" value="Outer membrane efflux proteins (OEP)"/>
    <property type="match status" value="2"/>
</dbReference>
<dbReference type="Pfam" id="PF00873">
    <property type="entry name" value="ACR_tran"/>
    <property type="match status" value="2"/>
</dbReference>
<dbReference type="PANTHER" id="PTHR32063:SF19">
    <property type="entry name" value="CATION EFFLUX SYSTEM PROTEIN CUSA"/>
    <property type="match status" value="1"/>
</dbReference>